<evidence type="ECO:0000259" key="1">
    <source>
        <dbReference type="PROSITE" id="PS51677"/>
    </source>
</evidence>
<evidence type="ECO:0000313" key="2">
    <source>
        <dbReference type="EMBL" id="OZM56274.1"/>
    </source>
</evidence>
<evidence type="ECO:0000313" key="3">
    <source>
        <dbReference type="Proteomes" id="UP000217083"/>
    </source>
</evidence>
<dbReference type="SUPFAM" id="SSF88713">
    <property type="entry name" value="Glycoside hydrolase/deacetylase"/>
    <property type="match status" value="1"/>
</dbReference>
<name>A0A263BRF6_9BACI</name>
<sequence length="252" mass="29143">MKTKAFIYISLLLLFVFIFIGPSQHIVEAKKSRYYFEREGKAVWEVATDKKVLALTFDDGPSPTFTPKILDILKKHNVKATFFSVGSRMENSPDIVKRQVQEGHEIANHTFTHPSFHRLSTKAMKEELINAENTITKLTGKSTKYFRPPGGFYNEKIINTANGLGFTVIMWSWHMDSFDWRYPGVSYMVRRMLKNATNGDIILFHDFGGDRTQTIQTLQQVLPALKERGYTFITISELLQLHPIYKYLENSY</sequence>
<gene>
    <name evidence="2" type="ORF">CIB95_12685</name>
</gene>
<dbReference type="GO" id="GO:0016810">
    <property type="term" value="F:hydrolase activity, acting on carbon-nitrogen (but not peptide) bonds"/>
    <property type="evidence" value="ECO:0007669"/>
    <property type="project" value="InterPro"/>
</dbReference>
<dbReference type="Proteomes" id="UP000217083">
    <property type="component" value="Unassembled WGS sequence"/>
</dbReference>
<protein>
    <submittedName>
        <fullName evidence="2">Chitooligosaccharide deacetylase</fullName>
    </submittedName>
</protein>
<reference evidence="2 3" key="2">
    <citation type="submission" date="2017-09" db="EMBL/GenBank/DDBJ databases">
        <title>Bacillus patelloidae sp. nov., isolated from the intestinal tract of a marine limpet.</title>
        <authorList>
            <person name="Liu R."/>
            <person name="Dong C."/>
            <person name="Shao Z."/>
        </authorList>
    </citation>
    <scope>NUCLEOTIDE SEQUENCE [LARGE SCALE GENOMIC DNA]</scope>
    <source>
        <strain evidence="2 3">SA5d-4</strain>
    </source>
</reference>
<accession>A0A263BRF6</accession>
<proteinExistence type="predicted"/>
<organism evidence="2 3">
    <name type="scientific">Lottiidibacillus patelloidae</name>
    <dbReference type="NCBI Taxonomy" id="2670334"/>
    <lineage>
        <taxon>Bacteria</taxon>
        <taxon>Bacillati</taxon>
        <taxon>Bacillota</taxon>
        <taxon>Bacilli</taxon>
        <taxon>Bacillales</taxon>
        <taxon>Bacillaceae</taxon>
        <taxon>Lottiidibacillus</taxon>
    </lineage>
</organism>
<keyword evidence="3" id="KW-1185">Reference proteome</keyword>
<dbReference type="InterPro" id="IPR011330">
    <property type="entry name" value="Glyco_hydro/deAcase_b/a-brl"/>
</dbReference>
<dbReference type="PROSITE" id="PS51677">
    <property type="entry name" value="NODB"/>
    <property type="match status" value="1"/>
</dbReference>
<dbReference type="Gene3D" id="3.20.20.370">
    <property type="entry name" value="Glycoside hydrolase/deacetylase"/>
    <property type="match status" value="1"/>
</dbReference>
<dbReference type="GO" id="GO:0005975">
    <property type="term" value="P:carbohydrate metabolic process"/>
    <property type="evidence" value="ECO:0007669"/>
    <property type="project" value="InterPro"/>
</dbReference>
<dbReference type="InterPro" id="IPR050248">
    <property type="entry name" value="Polysacc_deacetylase_ArnD"/>
</dbReference>
<dbReference type="Pfam" id="PF01522">
    <property type="entry name" value="Polysacc_deac_1"/>
    <property type="match status" value="1"/>
</dbReference>
<dbReference type="CDD" id="cd10917">
    <property type="entry name" value="CE4_NodB_like_6s_7s"/>
    <property type="match status" value="1"/>
</dbReference>
<reference evidence="3" key="1">
    <citation type="submission" date="2017-08" db="EMBL/GenBank/DDBJ databases">
        <authorList>
            <person name="Huang Z."/>
        </authorList>
    </citation>
    <scope>NUCLEOTIDE SEQUENCE [LARGE SCALE GENOMIC DNA]</scope>
    <source>
        <strain evidence="3">SA5d-4</strain>
    </source>
</reference>
<dbReference type="RefSeq" id="WP_094925731.1">
    <property type="nucleotide sequence ID" value="NZ_NPIA01000007.1"/>
</dbReference>
<dbReference type="AlphaFoldDB" id="A0A263BRF6"/>
<feature type="domain" description="NodB homology" evidence="1">
    <location>
        <begin position="51"/>
        <end position="233"/>
    </location>
</feature>
<dbReference type="EMBL" id="NPIA01000007">
    <property type="protein sequence ID" value="OZM56274.1"/>
    <property type="molecule type" value="Genomic_DNA"/>
</dbReference>
<comment type="caution">
    <text evidence="2">The sequence shown here is derived from an EMBL/GenBank/DDBJ whole genome shotgun (WGS) entry which is preliminary data.</text>
</comment>
<dbReference type="InterPro" id="IPR002509">
    <property type="entry name" value="NODB_dom"/>
</dbReference>
<dbReference type="PANTHER" id="PTHR10587">
    <property type="entry name" value="GLYCOSYL TRANSFERASE-RELATED"/>
    <property type="match status" value="1"/>
</dbReference>